<dbReference type="EMBL" id="CM034403">
    <property type="protein sequence ID" value="KAJ0174697.1"/>
    <property type="molecule type" value="Genomic_DNA"/>
</dbReference>
<dbReference type="Proteomes" id="UP000824533">
    <property type="component" value="Linkage Group LG17"/>
</dbReference>
<keyword evidence="2" id="KW-1185">Reference proteome</keyword>
<accession>A0ACC1CTT4</accession>
<organism evidence="1 2">
    <name type="scientific">Dendrolimus kikuchii</name>
    <dbReference type="NCBI Taxonomy" id="765133"/>
    <lineage>
        <taxon>Eukaryota</taxon>
        <taxon>Metazoa</taxon>
        <taxon>Ecdysozoa</taxon>
        <taxon>Arthropoda</taxon>
        <taxon>Hexapoda</taxon>
        <taxon>Insecta</taxon>
        <taxon>Pterygota</taxon>
        <taxon>Neoptera</taxon>
        <taxon>Endopterygota</taxon>
        <taxon>Lepidoptera</taxon>
        <taxon>Glossata</taxon>
        <taxon>Ditrysia</taxon>
        <taxon>Bombycoidea</taxon>
        <taxon>Lasiocampidae</taxon>
        <taxon>Dendrolimus</taxon>
    </lineage>
</organism>
<evidence type="ECO:0000313" key="2">
    <source>
        <dbReference type="Proteomes" id="UP000824533"/>
    </source>
</evidence>
<reference evidence="1 2" key="1">
    <citation type="journal article" date="2021" name="Front. Genet.">
        <title>Chromosome-Level Genome Assembly Reveals Significant Gene Expansion in the Toll and IMD Signaling Pathways of Dendrolimus kikuchii.</title>
        <authorList>
            <person name="Zhou J."/>
            <person name="Wu P."/>
            <person name="Xiong Z."/>
            <person name="Liu N."/>
            <person name="Zhao N."/>
            <person name="Ji M."/>
            <person name="Qiu Y."/>
            <person name="Yang B."/>
        </authorList>
    </citation>
    <scope>NUCLEOTIDE SEQUENCE [LARGE SCALE GENOMIC DNA]</scope>
    <source>
        <strain evidence="1">Ann1</strain>
    </source>
</reference>
<proteinExistence type="predicted"/>
<evidence type="ECO:0000313" key="1">
    <source>
        <dbReference type="EMBL" id="KAJ0174697.1"/>
    </source>
</evidence>
<sequence length="262" mass="28367">MSFKEKVILITGASSGIGESVSQVFSKEGGNVVLVGRNEEKLWKVAEKCESYGSKTLVITADLTKDEDLKKIIQNTLKDFGKIHVLVNNAGIAGMESIISETAMQMFDKMIATNLRPAVYLTHLCVPYLIETKGNIINIGSIAACAPLFCENFSYSTSKAALDNFTKCIAFELAPKGVRANTVNPGPVKTNFMDAMNIDKNSQEDLWQVLIKGSALGKAIDPEEIAALVIFLASDKAKSITGVSYVIDNGVLLKGFMKETDN</sequence>
<protein>
    <submittedName>
        <fullName evidence="1">Uncharacterized protein</fullName>
    </submittedName>
</protein>
<gene>
    <name evidence="1" type="ORF">K1T71_009805</name>
</gene>
<name>A0ACC1CTT4_9NEOP</name>
<comment type="caution">
    <text evidence="1">The sequence shown here is derived from an EMBL/GenBank/DDBJ whole genome shotgun (WGS) entry which is preliminary data.</text>
</comment>